<gene>
    <name evidence="1" type="ORF">GV68_08490</name>
</gene>
<proteinExistence type="predicted"/>
<sequence>MKILLDLPKLSNSQLDITFKDNGKVVEVRRNAVGTVRLSVLSESTAKDLVLCQPYDVMDSAAATLVLAPYLYKGIEFFGMTGIIEGVG</sequence>
<comment type="caution">
    <text evidence="1">The sequence shown here is derived from an EMBL/GenBank/DDBJ whole genome shotgun (WGS) entry which is preliminary data.</text>
</comment>
<keyword evidence="2" id="KW-1185">Reference proteome</keyword>
<name>A0A922P281_9HYPH</name>
<reference evidence="1 2" key="1">
    <citation type="submission" date="2014-06" db="EMBL/GenBank/DDBJ databases">
        <title>Rhizobium pelagicum/R2-400B4.</title>
        <authorList>
            <person name="Kimes N.E."/>
            <person name="Lopez-Perez M."/>
        </authorList>
    </citation>
    <scope>NUCLEOTIDE SEQUENCE [LARGE SCALE GENOMIC DNA]</scope>
    <source>
        <strain evidence="1 2">R2-400B4</strain>
    </source>
</reference>
<dbReference type="EMBL" id="JOKJ01000019">
    <property type="protein sequence ID" value="KEQ05558.1"/>
    <property type="molecule type" value="Genomic_DNA"/>
</dbReference>
<dbReference type="Proteomes" id="UP000052167">
    <property type="component" value="Unassembled WGS sequence"/>
</dbReference>
<dbReference type="AlphaFoldDB" id="A0A922P281"/>
<accession>A0A922P281</accession>
<protein>
    <submittedName>
        <fullName evidence="1">Uncharacterized protein</fullName>
    </submittedName>
</protein>
<evidence type="ECO:0000313" key="1">
    <source>
        <dbReference type="EMBL" id="KEQ05558.1"/>
    </source>
</evidence>
<dbReference type="RefSeq" id="WP_037189689.1">
    <property type="nucleotide sequence ID" value="NZ_JOKJ01000019.1"/>
</dbReference>
<evidence type="ECO:0000313" key="2">
    <source>
        <dbReference type="Proteomes" id="UP000052167"/>
    </source>
</evidence>
<organism evidence="1 2">
    <name type="scientific">Pseudorhizobium pelagicum</name>
    <dbReference type="NCBI Taxonomy" id="1509405"/>
    <lineage>
        <taxon>Bacteria</taxon>
        <taxon>Pseudomonadati</taxon>
        <taxon>Pseudomonadota</taxon>
        <taxon>Alphaproteobacteria</taxon>
        <taxon>Hyphomicrobiales</taxon>
        <taxon>Rhizobiaceae</taxon>
        <taxon>Rhizobium/Agrobacterium group</taxon>
        <taxon>Pseudorhizobium</taxon>
    </lineage>
</organism>